<sequence>MRLRCMRLGTNSVERRGSMVAGQLLLSSRATTRL</sequence>
<name>A0A0A9AMS0_ARUDO</name>
<accession>A0A0A9AMS0</accession>
<dbReference type="EMBL" id="GBRH01249498">
    <property type="protein sequence ID" value="JAD48397.1"/>
    <property type="molecule type" value="Transcribed_RNA"/>
</dbReference>
<evidence type="ECO:0000313" key="1">
    <source>
        <dbReference type="EMBL" id="JAD48397.1"/>
    </source>
</evidence>
<organism evidence="1">
    <name type="scientific">Arundo donax</name>
    <name type="common">Giant reed</name>
    <name type="synonym">Donax arundinaceus</name>
    <dbReference type="NCBI Taxonomy" id="35708"/>
    <lineage>
        <taxon>Eukaryota</taxon>
        <taxon>Viridiplantae</taxon>
        <taxon>Streptophyta</taxon>
        <taxon>Embryophyta</taxon>
        <taxon>Tracheophyta</taxon>
        <taxon>Spermatophyta</taxon>
        <taxon>Magnoliopsida</taxon>
        <taxon>Liliopsida</taxon>
        <taxon>Poales</taxon>
        <taxon>Poaceae</taxon>
        <taxon>PACMAD clade</taxon>
        <taxon>Arundinoideae</taxon>
        <taxon>Arundineae</taxon>
        <taxon>Arundo</taxon>
    </lineage>
</organism>
<protein>
    <submittedName>
        <fullName evidence="1">Uncharacterized protein</fullName>
    </submittedName>
</protein>
<proteinExistence type="predicted"/>
<reference evidence="1" key="2">
    <citation type="journal article" date="2015" name="Data Brief">
        <title>Shoot transcriptome of the giant reed, Arundo donax.</title>
        <authorList>
            <person name="Barrero R.A."/>
            <person name="Guerrero F.D."/>
            <person name="Moolhuijzen P."/>
            <person name="Goolsby J.A."/>
            <person name="Tidwell J."/>
            <person name="Bellgard S.E."/>
            <person name="Bellgard M.I."/>
        </authorList>
    </citation>
    <scope>NUCLEOTIDE SEQUENCE</scope>
    <source>
        <tissue evidence="1">Shoot tissue taken approximately 20 cm above the soil surface</tissue>
    </source>
</reference>
<dbReference type="AlphaFoldDB" id="A0A0A9AMS0"/>
<reference evidence="1" key="1">
    <citation type="submission" date="2014-09" db="EMBL/GenBank/DDBJ databases">
        <authorList>
            <person name="Magalhaes I.L.F."/>
            <person name="Oliveira U."/>
            <person name="Santos F.R."/>
            <person name="Vidigal T.H.D.A."/>
            <person name="Brescovit A.D."/>
            <person name="Santos A.J."/>
        </authorList>
    </citation>
    <scope>NUCLEOTIDE SEQUENCE</scope>
    <source>
        <tissue evidence="1">Shoot tissue taken approximately 20 cm above the soil surface</tissue>
    </source>
</reference>